<dbReference type="PRINTS" id="PR01040">
    <property type="entry name" value="TRNASYNTHTYR"/>
</dbReference>
<evidence type="ECO:0000313" key="12">
    <source>
        <dbReference type="Proteomes" id="UP000001303"/>
    </source>
</evidence>
<evidence type="ECO:0000256" key="4">
    <source>
        <dbReference type="ARBA" id="ARBA00022840"/>
    </source>
</evidence>
<evidence type="ECO:0000256" key="7">
    <source>
        <dbReference type="ARBA" id="ARBA00048248"/>
    </source>
</evidence>
<evidence type="ECO:0000256" key="3">
    <source>
        <dbReference type="ARBA" id="ARBA00022741"/>
    </source>
</evidence>
<dbReference type="GO" id="GO:0004831">
    <property type="term" value="F:tyrosine-tRNA ligase activity"/>
    <property type="evidence" value="ECO:0007669"/>
    <property type="project" value="UniProtKB-UniRule"/>
</dbReference>
<organism evidence="11 12">
    <name type="scientific">Zinderia insecticola (strain CARI)</name>
    <dbReference type="NCBI Taxonomy" id="871271"/>
    <lineage>
        <taxon>Bacteria</taxon>
        <taxon>Pseudomonadati</taxon>
        <taxon>Pseudomonadota</taxon>
        <taxon>Betaproteobacteria</taxon>
        <taxon>Burkholderiales</taxon>
        <taxon>Oxalobacteraceae</taxon>
        <taxon>Candidatus Zinderia</taxon>
    </lineage>
</organism>
<protein>
    <recommendedName>
        <fullName evidence="1 8">Tyrosine--tRNA ligase</fullName>
        <ecNumber evidence="1 8">6.1.1.1</ecNumber>
    </recommendedName>
</protein>
<dbReference type="Pfam" id="PF00579">
    <property type="entry name" value="tRNA-synt_1b"/>
    <property type="match status" value="1"/>
</dbReference>
<dbReference type="KEGG" id="zin:ZICARI_054"/>
<dbReference type="GO" id="GO:0006437">
    <property type="term" value="P:tyrosyl-tRNA aminoacylation"/>
    <property type="evidence" value="ECO:0007669"/>
    <property type="project" value="UniProtKB-UniRule"/>
</dbReference>
<reference evidence="11 12" key="1">
    <citation type="journal article" date="2010" name="Genome Biol. Evol.">
        <title>Functional convergence in reduced genomes of bacterial symbionts spanning 200 My of evolution.</title>
        <authorList>
            <person name="McCutcheon J.P."/>
            <person name="Moran N.A."/>
        </authorList>
    </citation>
    <scope>NUCLEOTIDE SEQUENCE [LARGE SCALE GENOMIC DNA]</scope>
    <source>
        <strain evidence="11 12">CARI</strain>
    </source>
</reference>
<dbReference type="GO" id="GO:0005829">
    <property type="term" value="C:cytosol"/>
    <property type="evidence" value="ECO:0007669"/>
    <property type="project" value="TreeGrafter"/>
</dbReference>
<dbReference type="Proteomes" id="UP000001303">
    <property type="component" value="Chromosome"/>
</dbReference>
<dbReference type="PANTHER" id="PTHR11766">
    <property type="entry name" value="TYROSYL-TRNA SYNTHETASE"/>
    <property type="match status" value="1"/>
</dbReference>
<dbReference type="Gene3D" id="1.10.240.10">
    <property type="entry name" value="Tyrosyl-Transfer RNA Synthetase"/>
    <property type="match status" value="1"/>
</dbReference>
<dbReference type="NCBIfam" id="TIGR00234">
    <property type="entry name" value="tyrS"/>
    <property type="match status" value="1"/>
</dbReference>
<dbReference type="GO" id="GO:0005524">
    <property type="term" value="F:ATP binding"/>
    <property type="evidence" value="ECO:0007669"/>
    <property type="project" value="UniProtKB-KW"/>
</dbReference>
<gene>
    <name evidence="11" type="primary">tyrS</name>
    <name evidence="11" type="ordered locus">ZICARI_054</name>
</gene>
<sequence>MFKNIKNKILNNIKEIYYLKELEKKYNNKKIIKIKLGFDPTNFKIHLGHYFLLKKIKNIKKIKLFNINIIIGNFTSIIGDPTGKKKTRYFLKYKNIINNSKIYLLQFGIFLNISKINIYYNSKWNILFKIKYFINLLSKFTLNKIIERKNFMKRIKNKKPIYLHEIIYSIIQAYDSVILDSDLEIGGIDQKFNLFFSRKLQKKINKKKQSILMFPFIKSLNFKKKMSKSNKKNNININDNYNIIFLKLMNISDNIMFHYYNLLLSYKKKKIFFLKKIKSGKYFKNMKIKLSLKIIKKIYNKFFSLKSLKKFINILYNKNNNYKK</sequence>
<keyword evidence="5 9" id="KW-0648">Protein biosynthesis</keyword>
<dbReference type="PANTHER" id="PTHR11766:SF1">
    <property type="entry name" value="TYROSINE--TRNA LIGASE"/>
    <property type="match status" value="1"/>
</dbReference>
<accession>E0TIQ0</accession>
<comment type="similarity">
    <text evidence="9">Belongs to the class-I aminoacyl-tRNA synthetase family.</text>
</comment>
<dbReference type="InterPro" id="IPR024088">
    <property type="entry name" value="Tyr-tRNA-ligase_bac-type"/>
</dbReference>
<keyword evidence="2 9" id="KW-0436">Ligase</keyword>
<evidence type="ECO:0000256" key="8">
    <source>
        <dbReference type="NCBIfam" id="TIGR00234"/>
    </source>
</evidence>
<evidence type="ECO:0000256" key="6">
    <source>
        <dbReference type="ARBA" id="ARBA00023146"/>
    </source>
</evidence>
<dbReference type="AlphaFoldDB" id="E0TIQ0"/>
<evidence type="ECO:0000256" key="5">
    <source>
        <dbReference type="ARBA" id="ARBA00022917"/>
    </source>
</evidence>
<dbReference type="EMBL" id="CP002161">
    <property type="protein sequence ID" value="ADM89677.1"/>
    <property type="molecule type" value="Genomic_DNA"/>
</dbReference>
<dbReference type="Gene3D" id="3.40.50.620">
    <property type="entry name" value="HUPs"/>
    <property type="match status" value="1"/>
</dbReference>
<dbReference type="EC" id="6.1.1.1" evidence="1 8"/>
<keyword evidence="12" id="KW-1185">Reference proteome</keyword>
<dbReference type="InterPro" id="IPR002307">
    <property type="entry name" value="Tyr-tRNA-ligase"/>
</dbReference>
<keyword evidence="10" id="KW-0812">Transmembrane</keyword>
<dbReference type="InterPro" id="IPR002305">
    <property type="entry name" value="aa-tRNA-synth_Ic"/>
</dbReference>
<keyword evidence="10" id="KW-0472">Membrane</keyword>
<dbReference type="STRING" id="871271.ZICARI_054"/>
<feature type="transmembrane region" description="Helical" evidence="10">
    <location>
        <begin position="102"/>
        <end position="120"/>
    </location>
</feature>
<name>E0TIQ0_ZINIC</name>
<dbReference type="InterPro" id="IPR014729">
    <property type="entry name" value="Rossmann-like_a/b/a_fold"/>
</dbReference>
<dbReference type="HOGENOM" id="CLU_896265_0_0_4"/>
<reference key="2">
    <citation type="submission" date="2010-08" db="EMBL/GenBank/DDBJ databases">
        <title>Functional convergence in reduced genomes of bacterial symbionts spanning 200 million years of evolution.</title>
        <authorList>
            <person name="McCutcheon J.P."/>
            <person name="Moran N.A."/>
        </authorList>
    </citation>
    <scope>NUCLEOTIDE SEQUENCE</scope>
    <source>
        <strain>CARI</strain>
    </source>
</reference>
<keyword evidence="4 9" id="KW-0067">ATP-binding</keyword>
<keyword evidence="10" id="KW-1133">Transmembrane helix</keyword>
<evidence type="ECO:0000256" key="9">
    <source>
        <dbReference type="RuleBase" id="RU363036"/>
    </source>
</evidence>
<evidence type="ECO:0000256" key="2">
    <source>
        <dbReference type="ARBA" id="ARBA00022598"/>
    </source>
</evidence>
<keyword evidence="3 9" id="KW-0547">Nucleotide-binding</keyword>
<comment type="catalytic activity">
    <reaction evidence="7">
        <text>tRNA(Tyr) + L-tyrosine + ATP = L-tyrosyl-tRNA(Tyr) + AMP + diphosphate + H(+)</text>
        <dbReference type="Rhea" id="RHEA:10220"/>
        <dbReference type="Rhea" id="RHEA-COMP:9706"/>
        <dbReference type="Rhea" id="RHEA-COMP:9707"/>
        <dbReference type="ChEBI" id="CHEBI:15378"/>
        <dbReference type="ChEBI" id="CHEBI:30616"/>
        <dbReference type="ChEBI" id="CHEBI:33019"/>
        <dbReference type="ChEBI" id="CHEBI:58315"/>
        <dbReference type="ChEBI" id="CHEBI:78442"/>
        <dbReference type="ChEBI" id="CHEBI:78536"/>
        <dbReference type="ChEBI" id="CHEBI:456215"/>
        <dbReference type="EC" id="6.1.1.1"/>
    </reaction>
</comment>
<proteinExistence type="inferred from homology"/>
<dbReference type="SUPFAM" id="SSF52374">
    <property type="entry name" value="Nucleotidylyl transferase"/>
    <property type="match status" value="1"/>
</dbReference>
<evidence type="ECO:0000256" key="10">
    <source>
        <dbReference type="SAM" id="Phobius"/>
    </source>
</evidence>
<evidence type="ECO:0000313" key="11">
    <source>
        <dbReference type="EMBL" id="ADM89677.1"/>
    </source>
</evidence>
<evidence type="ECO:0000256" key="1">
    <source>
        <dbReference type="ARBA" id="ARBA00013160"/>
    </source>
</evidence>
<keyword evidence="6 9" id="KW-0030">Aminoacyl-tRNA synthetase</keyword>